<keyword evidence="2" id="KW-0805">Transcription regulation</keyword>
<feature type="domain" description="TF-B3" evidence="6">
    <location>
        <begin position="7"/>
        <end position="101"/>
    </location>
</feature>
<dbReference type="KEGG" id="crb:17884089"/>
<dbReference type="PANTHER" id="PTHR34269:SF15">
    <property type="entry name" value="TF-B3 DOMAIN-CONTAINING PROTEIN"/>
    <property type="match status" value="1"/>
</dbReference>
<dbReference type="PANTHER" id="PTHR34269">
    <property type="entry name" value="TRANSCRIPTION FACTOR B3-DOMAIN FAMILY-RELATED"/>
    <property type="match status" value="1"/>
</dbReference>
<name>R0HES1_9BRAS</name>
<dbReference type="CDD" id="cd10017">
    <property type="entry name" value="B3_DNA"/>
    <property type="match status" value="1"/>
</dbReference>
<dbReference type="AlphaFoldDB" id="R0HES1"/>
<dbReference type="GO" id="GO:0005634">
    <property type="term" value="C:nucleus"/>
    <property type="evidence" value="ECO:0007669"/>
    <property type="project" value="UniProtKB-SubCell"/>
</dbReference>
<dbReference type="GO" id="GO:0003677">
    <property type="term" value="F:DNA binding"/>
    <property type="evidence" value="ECO:0007669"/>
    <property type="project" value="UniProtKB-KW"/>
</dbReference>
<accession>R0HES1</accession>
<evidence type="ECO:0000313" key="7">
    <source>
        <dbReference type="EMBL" id="EOA22288.1"/>
    </source>
</evidence>
<dbReference type="SMART" id="SM01019">
    <property type="entry name" value="B3"/>
    <property type="match status" value="1"/>
</dbReference>
<dbReference type="InterPro" id="IPR015300">
    <property type="entry name" value="DNA-bd_pseudobarrel_sf"/>
</dbReference>
<reference evidence="8" key="1">
    <citation type="journal article" date="2013" name="Nat. Genet.">
        <title>The Capsella rubella genome and the genomic consequences of rapid mating system evolution.</title>
        <authorList>
            <person name="Slotte T."/>
            <person name="Hazzouri K.M."/>
            <person name="Agren J.A."/>
            <person name="Koenig D."/>
            <person name="Maumus F."/>
            <person name="Guo Y.L."/>
            <person name="Steige K."/>
            <person name="Platts A.E."/>
            <person name="Escobar J.S."/>
            <person name="Newman L.K."/>
            <person name="Wang W."/>
            <person name="Mandakova T."/>
            <person name="Vello E."/>
            <person name="Smith L.M."/>
            <person name="Henz S.R."/>
            <person name="Steffen J."/>
            <person name="Takuno S."/>
            <person name="Brandvain Y."/>
            <person name="Coop G."/>
            <person name="Andolfatto P."/>
            <person name="Hu T.T."/>
            <person name="Blanchette M."/>
            <person name="Clark R.M."/>
            <person name="Quesneville H."/>
            <person name="Nordborg M."/>
            <person name="Gaut B.S."/>
            <person name="Lysak M.A."/>
            <person name="Jenkins J."/>
            <person name="Grimwood J."/>
            <person name="Chapman J."/>
            <person name="Prochnik S."/>
            <person name="Shu S."/>
            <person name="Rokhsar D."/>
            <person name="Schmutz J."/>
            <person name="Weigel D."/>
            <person name="Wright S.I."/>
        </authorList>
    </citation>
    <scope>NUCLEOTIDE SEQUENCE [LARGE SCALE GENOMIC DNA]</scope>
    <source>
        <strain evidence="8">cv. Monte Gargano</strain>
    </source>
</reference>
<sequence>MDPNMMIEKKLTDSDVSNKARLHLPKKKVENIIRSTGVPIPRNGIQVEILDNNNSYWVNFGVGGSGYFIGSGWVNLRDAKHLRTGDIIKLYWENTKFIFSM</sequence>
<evidence type="ECO:0000256" key="2">
    <source>
        <dbReference type="ARBA" id="ARBA00023015"/>
    </source>
</evidence>
<protein>
    <recommendedName>
        <fullName evidence="6">TF-B3 domain-containing protein</fullName>
    </recommendedName>
</protein>
<dbReference type="InterPro" id="IPR051442">
    <property type="entry name" value="B3_domain"/>
</dbReference>
<keyword evidence="8" id="KW-1185">Reference proteome</keyword>
<keyword evidence="3" id="KW-0238">DNA-binding</keyword>
<keyword evidence="5" id="KW-0539">Nucleus</keyword>
<organism evidence="7 8">
    <name type="scientific">Capsella rubella</name>
    <dbReference type="NCBI Taxonomy" id="81985"/>
    <lineage>
        <taxon>Eukaryota</taxon>
        <taxon>Viridiplantae</taxon>
        <taxon>Streptophyta</taxon>
        <taxon>Embryophyta</taxon>
        <taxon>Tracheophyta</taxon>
        <taxon>Spermatophyta</taxon>
        <taxon>Magnoliopsida</taxon>
        <taxon>eudicotyledons</taxon>
        <taxon>Gunneridae</taxon>
        <taxon>Pentapetalae</taxon>
        <taxon>rosids</taxon>
        <taxon>malvids</taxon>
        <taxon>Brassicales</taxon>
        <taxon>Brassicaceae</taxon>
        <taxon>Camelineae</taxon>
        <taxon>Capsella</taxon>
    </lineage>
</organism>
<gene>
    <name evidence="7" type="ORF">CARUB_v10002886mg</name>
</gene>
<evidence type="ECO:0000256" key="4">
    <source>
        <dbReference type="ARBA" id="ARBA00023163"/>
    </source>
</evidence>
<evidence type="ECO:0000259" key="6">
    <source>
        <dbReference type="SMART" id="SM01019"/>
    </source>
</evidence>
<dbReference type="Pfam" id="PF02362">
    <property type="entry name" value="B3"/>
    <property type="match status" value="1"/>
</dbReference>
<dbReference type="InterPro" id="IPR003340">
    <property type="entry name" value="B3_DNA-bd"/>
</dbReference>
<dbReference type="Proteomes" id="UP000029121">
    <property type="component" value="Unassembled WGS sequence"/>
</dbReference>
<evidence type="ECO:0000313" key="8">
    <source>
        <dbReference type="Proteomes" id="UP000029121"/>
    </source>
</evidence>
<keyword evidence="4" id="KW-0804">Transcription</keyword>
<comment type="subcellular location">
    <subcellularLocation>
        <location evidence="1">Nucleus</location>
    </subcellularLocation>
</comment>
<dbReference type="SUPFAM" id="SSF101936">
    <property type="entry name" value="DNA-binding pseudobarrel domain"/>
    <property type="match status" value="1"/>
</dbReference>
<proteinExistence type="predicted"/>
<evidence type="ECO:0000256" key="5">
    <source>
        <dbReference type="ARBA" id="ARBA00023242"/>
    </source>
</evidence>
<dbReference type="Gene3D" id="2.40.330.10">
    <property type="entry name" value="DNA-binding pseudobarrel domain"/>
    <property type="match status" value="1"/>
</dbReference>
<dbReference type="OrthoDB" id="1035564at2759"/>
<evidence type="ECO:0000256" key="1">
    <source>
        <dbReference type="ARBA" id="ARBA00004123"/>
    </source>
</evidence>
<evidence type="ECO:0000256" key="3">
    <source>
        <dbReference type="ARBA" id="ARBA00023125"/>
    </source>
</evidence>
<dbReference type="EMBL" id="KB870810">
    <property type="protein sequence ID" value="EOA22288.1"/>
    <property type="molecule type" value="Genomic_DNA"/>
</dbReference>